<dbReference type="Pfam" id="PF01546">
    <property type="entry name" value="Peptidase_M20"/>
    <property type="match status" value="1"/>
</dbReference>
<name>A0A562UYQ4_9ACTN</name>
<comment type="caution">
    <text evidence="5">The sequence shown here is derived from an EMBL/GenBank/DDBJ whole genome shotgun (WGS) entry which is preliminary data.</text>
</comment>
<dbReference type="SUPFAM" id="SSF53187">
    <property type="entry name" value="Zn-dependent exopeptidases"/>
    <property type="match status" value="1"/>
</dbReference>
<dbReference type="GO" id="GO:0016813">
    <property type="term" value="F:hydrolase activity, acting on carbon-nitrogen (but not peptide) bonds, in linear amidines"/>
    <property type="evidence" value="ECO:0007669"/>
    <property type="project" value="InterPro"/>
</dbReference>
<dbReference type="Proteomes" id="UP000321617">
    <property type="component" value="Unassembled WGS sequence"/>
</dbReference>
<sequence length="394" mass="41252">MWYDLAPVGRFSATGGYRRFAFGAAELECRAWFAAEARRRGMAMEADGNGNLWAWWGDPAAGNAVVTGSHLDSVPDGGAFDGPLGVVSGFAAIDLLRASGDVPVRPVGVAAFTEEEGGRFGIACLGSRLLTGAVDPAVAAALTDADGNRLDETMAAAGSDPGLLGPDPDRLSRIAVYVELHIEQGRAQVDMDAPVAVGSAIWPHGRWRMEFRGRADHAGTTRLDDRADPMLTYANTVLAARKKARLAGAVATVGRVFCEPNGTNAIPSRVLGWLDARAEDRAALDRVVEELETATLQRAERDGTEVTVTRESFSPEVAFDAALRDRLAGVLGGVPVLATGAGHDAGILAAAIPTAMLFVRNPTGVSHSPAESAEMSDCIAGVHALADVLRELAC</sequence>
<dbReference type="PANTHER" id="PTHR32494">
    <property type="entry name" value="ALLANTOATE DEIMINASE-RELATED"/>
    <property type="match status" value="1"/>
</dbReference>
<dbReference type="InterPro" id="IPR010158">
    <property type="entry name" value="Amidase_Cbmase"/>
</dbReference>
<evidence type="ECO:0000313" key="5">
    <source>
        <dbReference type="EMBL" id="TWJ10746.1"/>
    </source>
</evidence>
<dbReference type="Gene3D" id="3.30.70.360">
    <property type="match status" value="1"/>
</dbReference>
<feature type="binding site" evidence="4">
    <location>
        <position position="206"/>
    </location>
    <ligand>
        <name>allantoate</name>
        <dbReference type="ChEBI" id="CHEBI:17536"/>
    </ligand>
</feature>
<dbReference type="AlphaFoldDB" id="A0A562UYQ4"/>
<dbReference type="InterPro" id="IPR036264">
    <property type="entry name" value="Bact_exopeptidase_dim_dom"/>
</dbReference>
<feature type="binding site" evidence="3">
    <location>
        <position position="70"/>
    </location>
    <ligand>
        <name>Zn(2+)</name>
        <dbReference type="ChEBI" id="CHEBI:29105"/>
        <label>1</label>
    </ligand>
</feature>
<feature type="binding site" evidence="4">
    <location>
        <position position="277"/>
    </location>
    <ligand>
        <name>allantoate</name>
        <dbReference type="ChEBI" id="CHEBI:17536"/>
    </ligand>
</feature>
<dbReference type="NCBIfam" id="NF006770">
    <property type="entry name" value="PRK09290.1-4"/>
    <property type="match status" value="1"/>
</dbReference>
<evidence type="ECO:0000256" key="3">
    <source>
        <dbReference type="PIRSR" id="PIRSR001235-1"/>
    </source>
</evidence>
<feature type="binding site" evidence="3">
    <location>
        <position position="81"/>
    </location>
    <ligand>
        <name>Zn(2+)</name>
        <dbReference type="ChEBI" id="CHEBI:29105"/>
        <label>1</label>
    </ligand>
</feature>
<evidence type="ECO:0000313" key="6">
    <source>
        <dbReference type="Proteomes" id="UP000321617"/>
    </source>
</evidence>
<keyword evidence="3" id="KW-0479">Metal-binding</keyword>
<dbReference type="GO" id="GO:0046872">
    <property type="term" value="F:metal ion binding"/>
    <property type="evidence" value="ECO:0007669"/>
    <property type="project" value="UniProtKB-KW"/>
</dbReference>
<comment type="similarity">
    <text evidence="1">Belongs to the peptidase M20 family.</text>
</comment>
<dbReference type="PANTHER" id="PTHR32494:SF5">
    <property type="entry name" value="ALLANTOATE AMIDOHYDROLASE"/>
    <property type="match status" value="1"/>
</dbReference>
<keyword evidence="2 5" id="KW-0378">Hydrolase</keyword>
<organism evidence="5 6">
    <name type="scientific">Stackebrandtia albiflava</name>
    <dbReference type="NCBI Taxonomy" id="406432"/>
    <lineage>
        <taxon>Bacteria</taxon>
        <taxon>Bacillati</taxon>
        <taxon>Actinomycetota</taxon>
        <taxon>Actinomycetes</taxon>
        <taxon>Glycomycetales</taxon>
        <taxon>Glycomycetaceae</taxon>
        <taxon>Stackebrandtia</taxon>
    </lineage>
</organism>
<dbReference type="PIRSF" id="PIRSF001235">
    <property type="entry name" value="Amidase_carbamoylase"/>
    <property type="match status" value="1"/>
</dbReference>
<dbReference type="SUPFAM" id="SSF55031">
    <property type="entry name" value="Bacterial exopeptidase dimerisation domain"/>
    <property type="match status" value="1"/>
</dbReference>
<keyword evidence="6" id="KW-1185">Reference proteome</keyword>
<feature type="binding site" evidence="3">
    <location>
        <position position="116"/>
    </location>
    <ligand>
        <name>Zn(2+)</name>
        <dbReference type="ChEBI" id="CHEBI:29105"/>
        <label>2</label>
    </ligand>
</feature>
<keyword evidence="3" id="KW-0862">Zinc</keyword>
<dbReference type="InterPro" id="IPR002933">
    <property type="entry name" value="Peptidase_M20"/>
</dbReference>
<feature type="binding site" evidence="3">
    <location>
        <position position="81"/>
    </location>
    <ligand>
        <name>Zn(2+)</name>
        <dbReference type="ChEBI" id="CHEBI:29105"/>
        <label>2</label>
    </ligand>
</feature>
<evidence type="ECO:0000256" key="2">
    <source>
        <dbReference type="ARBA" id="ARBA00022801"/>
    </source>
</evidence>
<protein>
    <submittedName>
        <fullName evidence="5">N-carbamoyl-L-amino-acid hydrolase</fullName>
    </submittedName>
</protein>
<dbReference type="OrthoDB" id="9808195at2"/>
<feature type="binding site" evidence="4">
    <location>
        <position position="264"/>
    </location>
    <ligand>
        <name>allantoate</name>
        <dbReference type="ChEBI" id="CHEBI:17536"/>
    </ligand>
</feature>
<gene>
    <name evidence="5" type="ORF">LX16_4169</name>
</gene>
<dbReference type="Gene3D" id="3.40.630.10">
    <property type="entry name" value="Zn peptidases"/>
    <property type="match status" value="1"/>
</dbReference>
<comment type="cofactor">
    <cofactor evidence="3">
        <name>Zn(2+)</name>
        <dbReference type="ChEBI" id="CHEBI:29105"/>
    </cofactor>
    <text evidence="3">Binds 2 Zn(2+) ions per subunit.</text>
</comment>
<feature type="binding site" evidence="3">
    <location>
        <position position="181"/>
    </location>
    <ligand>
        <name>Zn(2+)</name>
        <dbReference type="ChEBI" id="CHEBI:29105"/>
        <label>1</label>
    </ligand>
</feature>
<dbReference type="NCBIfam" id="TIGR01879">
    <property type="entry name" value="hydantase"/>
    <property type="match status" value="1"/>
</dbReference>
<accession>A0A562UYQ4</accession>
<evidence type="ECO:0000256" key="1">
    <source>
        <dbReference type="ARBA" id="ARBA00006153"/>
    </source>
</evidence>
<feature type="binding site" evidence="3">
    <location>
        <position position="367"/>
    </location>
    <ligand>
        <name>Zn(2+)</name>
        <dbReference type="ChEBI" id="CHEBI:29105"/>
        <label>2</label>
    </ligand>
</feature>
<proteinExistence type="inferred from homology"/>
<dbReference type="EMBL" id="VLLL01000007">
    <property type="protein sequence ID" value="TWJ10746.1"/>
    <property type="molecule type" value="Genomic_DNA"/>
</dbReference>
<evidence type="ECO:0000256" key="4">
    <source>
        <dbReference type="PIRSR" id="PIRSR001235-2"/>
    </source>
</evidence>
<reference evidence="5 6" key="1">
    <citation type="journal article" date="2013" name="Stand. Genomic Sci.">
        <title>Genomic Encyclopedia of Type Strains, Phase I: The one thousand microbial genomes (KMG-I) project.</title>
        <authorList>
            <person name="Kyrpides N.C."/>
            <person name="Woyke T."/>
            <person name="Eisen J.A."/>
            <person name="Garrity G."/>
            <person name="Lilburn T.G."/>
            <person name="Beck B.J."/>
            <person name="Whitman W.B."/>
            <person name="Hugenholtz P."/>
            <person name="Klenk H.P."/>
        </authorList>
    </citation>
    <scope>NUCLEOTIDE SEQUENCE [LARGE SCALE GENOMIC DNA]</scope>
    <source>
        <strain evidence="5 6">DSM 45044</strain>
    </source>
</reference>
<dbReference type="RefSeq" id="WP_147142094.1">
    <property type="nucleotide sequence ID" value="NZ_BAABIJ010000003.1"/>
</dbReference>